<proteinExistence type="predicted"/>
<feature type="region of interest" description="Disordered" evidence="3">
    <location>
        <begin position="591"/>
        <end position="651"/>
    </location>
</feature>
<evidence type="ECO:0000313" key="7">
    <source>
        <dbReference type="Proteomes" id="UP001174208"/>
    </source>
</evidence>
<dbReference type="InterPro" id="IPR005702">
    <property type="entry name" value="Wzc-like_C"/>
</dbReference>
<evidence type="ECO:0000256" key="2">
    <source>
        <dbReference type="ARBA" id="ARBA00022840"/>
    </source>
</evidence>
<keyword evidence="4" id="KW-1133">Transmembrane helix</keyword>
<dbReference type="NCBIfam" id="TIGR01007">
    <property type="entry name" value="eps_fam"/>
    <property type="match status" value="1"/>
</dbReference>
<dbReference type="RefSeq" id="WP_301212194.1">
    <property type="nucleotide sequence ID" value="NZ_JAROCF010000001.1"/>
</dbReference>
<feature type="compositionally biased region" description="Low complexity" evidence="3">
    <location>
        <begin position="604"/>
        <end position="624"/>
    </location>
</feature>
<dbReference type="PANTHER" id="PTHR32309">
    <property type="entry name" value="TYROSINE-PROTEIN KINASE"/>
    <property type="match status" value="1"/>
</dbReference>
<dbReference type="CDD" id="cd05387">
    <property type="entry name" value="BY-kinase"/>
    <property type="match status" value="1"/>
</dbReference>
<keyword evidence="2" id="KW-0067">ATP-binding</keyword>
<feature type="compositionally biased region" description="Basic and acidic residues" evidence="3">
    <location>
        <begin position="572"/>
        <end position="585"/>
    </location>
</feature>
<dbReference type="Gene3D" id="3.40.50.300">
    <property type="entry name" value="P-loop containing nucleotide triphosphate hydrolases"/>
    <property type="match status" value="1"/>
</dbReference>
<sequence length="687" mass="70849">MPHREPDQPRALSLREYLRITRRYAAGMLSLVLVAVLAAAAWTVAQPRVYSSTAAGLVQSQAGDDLNSAYEGDSLAKSRAASYVQQAASIEVAKLVIEQLKLPMSPGALAASVSAQQPTDTAIIRITADADTPEDAQRIANAWIAALGTRIAQLESPDGSADAAAGGGAGVTRFSTLASAPLNPAPSSPNVPVTLALAFVVGLFLAALYALTRHQLDRGVRSADVIESAFGVPVVGTIPLTDDLTRRSRILEDGSRPVTGPTIGTMEALRELRTNLSYVDVDEPPRVLLVTSSLPGEGKSTLASNLATTIARSGQPVVVVDADMRRPNQVATFGLPDTAGLSDVLAGRVALRDVLQDPGLSPNLRVLAAGRTPPNPSELLGSRTMRELLVALSELALVIVDAPPLLPVTDAAVLSRSVDGVLLVVDARRTKVDQLGKALKSLQHAGGRLTGVVLNRVPRRGSDAISYGYYGSEYGYGYTSPAPLTDGRDGDARGGAGGAAPEAGQRAADTATAQVPTMQEPPAGPIAQEAAHQDPGPLAPAAPEPAAQDAAPREYATHEHTAYGAAAQGNPTDEHTAHGPAAHERTAHVPTVDEHTAPEPPAYEPASAAPASEEPASVAPASEDPASEEPEVDRLTSDVPTGPAPVVDGAAAAVESDPVLARADPAAVPTPVYAGVPTAHGRRSARR</sequence>
<reference evidence="6" key="1">
    <citation type="submission" date="2023-06" db="EMBL/GenBank/DDBJ databases">
        <title>MT1 and MT2 Draft Genomes of Novel Species.</title>
        <authorList>
            <person name="Venkateswaran K."/>
        </authorList>
    </citation>
    <scope>NUCLEOTIDE SEQUENCE</scope>
    <source>
        <strain evidence="6">F6_8S_P_1B</strain>
    </source>
</reference>
<gene>
    <name evidence="6" type="ORF">P5G50_16685</name>
</gene>
<keyword evidence="4" id="KW-0812">Transmembrane</keyword>
<dbReference type="GO" id="GO:0004715">
    <property type="term" value="F:non-membrane spanning protein tyrosine kinase activity"/>
    <property type="evidence" value="ECO:0007669"/>
    <property type="project" value="UniProtKB-EC"/>
</dbReference>
<evidence type="ECO:0000256" key="4">
    <source>
        <dbReference type="SAM" id="Phobius"/>
    </source>
</evidence>
<keyword evidence="6" id="KW-0808">Transferase</keyword>
<evidence type="ECO:0000256" key="3">
    <source>
        <dbReference type="SAM" id="MobiDB-lite"/>
    </source>
</evidence>
<comment type="caution">
    <text evidence="6">The sequence shown here is derived from an EMBL/GenBank/DDBJ whole genome shotgun (WGS) entry which is preliminary data.</text>
</comment>
<dbReference type="SUPFAM" id="SSF52540">
    <property type="entry name" value="P-loop containing nucleoside triphosphate hydrolases"/>
    <property type="match status" value="1"/>
</dbReference>
<dbReference type="EMBL" id="JAROCF010000001">
    <property type="protein sequence ID" value="MDN4616085.1"/>
    <property type="molecule type" value="Genomic_DNA"/>
</dbReference>
<dbReference type="InterPro" id="IPR050445">
    <property type="entry name" value="Bact_polysacc_biosynth/exp"/>
</dbReference>
<feature type="region of interest" description="Disordered" evidence="3">
    <location>
        <begin position="566"/>
        <end position="585"/>
    </location>
</feature>
<evidence type="ECO:0000259" key="5">
    <source>
        <dbReference type="Pfam" id="PF01656"/>
    </source>
</evidence>
<feature type="transmembrane region" description="Helical" evidence="4">
    <location>
        <begin position="24"/>
        <end position="45"/>
    </location>
</feature>
<evidence type="ECO:0000256" key="1">
    <source>
        <dbReference type="ARBA" id="ARBA00022741"/>
    </source>
</evidence>
<dbReference type="EC" id="2.7.10.2" evidence="6"/>
<feature type="compositionally biased region" description="Low complexity" evidence="3">
    <location>
        <begin position="499"/>
        <end position="509"/>
    </location>
</feature>
<dbReference type="Pfam" id="PF01656">
    <property type="entry name" value="CbiA"/>
    <property type="match status" value="1"/>
</dbReference>
<evidence type="ECO:0000313" key="6">
    <source>
        <dbReference type="EMBL" id="MDN4616085.1"/>
    </source>
</evidence>
<feature type="domain" description="CobQ/CobB/MinD/ParA nucleotide binding" evidence="5">
    <location>
        <begin position="295"/>
        <end position="460"/>
    </location>
</feature>
<organism evidence="6 7">
    <name type="scientific">Leifsonia williamsii</name>
    <dbReference type="NCBI Taxonomy" id="3035919"/>
    <lineage>
        <taxon>Bacteria</taxon>
        <taxon>Bacillati</taxon>
        <taxon>Actinomycetota</taxon>
        <taxon>Actinomycetes</taxon>
        <taxon>Micrococcales</taxon>
        <taxon>Microbacteriaceae</taxon>
        <taxon>Leifsonia</taxon>
    </lineage>
</organism>
<feature type="compositionally biased region" description="Low complexity" evidence="3">
    <location>
        <begin position="638"/>
        <end position="651"/>
    </location>
</feature>
<dbReference type="InterPro" id="IPR027417">
    <property type="entry name" value="P-loop_NTPase"/>
</dbReference>
<feature type="region of interest" description="Disordered" evidence="3">
    <location>
        <begin position="481"/>
        <end position="556"/>
    </location>
</feature>
<name>A0ABT8KF50_9MICO</name>
<protein>
    <submittedName>
        <fullName evidence="6">Polysaccharide biosynthesis tyrosine autokinase</fullName>
        <ecNumber evidence="6">2.7.10.2</ecNumber>
    </submittedName>
</protein>
<keyword evidence="1" id="KW-0547">Nucleotide-binding</keyword>
<dbReference type="Proteomes" id="UP001174208">
    <property type="component" value="Unassembled WGS sequence"/>
</dbReference>
<keyword evidence="7" id="KW-1185">Reference proteome</keyword>
<dbReference type="PANTHER" id="PTHR32309:SF13">
    <property type="entry name" value="FERRIC ENTEROBACTIN TRANSPORT PROTEIN FEPE"/>
    <property type="match status" value="1"/>
</dbReference>
<accession>A0ABT8KF50</accession>
<keyword evidence="4" id="KW-0472">Membrane</keyword>
<dbReference type="InterPro" id="IPR002586">
    <property type="entry name" value="CobQ/CobB/MinD/ParA_Nub-bd_dom"/>
</dbReference>